<reference evidence="2 3" key="1">
    <citation type="submission" date="2019-05" db="EMBL/GenBank/DDBJ databases">
        <title>Another draft genome of Portunus trituberculatus and its Hox gene families provides insights of decapod evolution.</title>
        <authorList>
            <person name="Jeong J.-H."/>
            <person name="Song I."/>
            <person name="Kim S."/>
            <person name="Choi T."/>
            <person name="Kim D."/>
            <person name="Ryu S."/>
            <person name="Kim W."/>
        </authorList>
    </citation>
    <scope>NUCLEOTIDE SEQUENCE [LARGE SCALE GENOMIC DNA]</scope>
    <source>
        <tissue evidence="2">Muscle</tissue>
    </source>
</reference>
<proteinExistence type="predicted"/>
<dbReference type="EMBL" id="VSRR010013773">
    <property type="protein sequence ID" value="MPC56198.1"/>
    <property type="molecule type" value="Genomic_DNA"/>
</dbReference>
<organism evidence="2 3">
    <name type="scientific">Portunus trituberculatus</name>
    <name type="common">Swimming crab</name>
    <name type="synonym">Neptunus trituberculatus</name>
    <dbReference type="NCBI Taxonomy" id="210409"/>
    <lineage>
        <taxon>Eukaryota</taxon>
        <taxon>Metazoa</taxon>
        <taxon>Ecdysozoa</taxon>
        <taxon>Arthropoda</taxon>
        <taxon>Crustacea</taxon>
        <taxon>Multicrustacea</taxon>
        <taxon>Malacostraca</taxon>
        <taxon>Eumalacostraca</taxon>
        <taxon>Eucarida</taxon>
        <taxon>Decapoda</taxon>
        <taxon>Pleocyemata</taxon>
        <taxon>Brachyura</taxon>
        <taxon>Eubrachyura</taxon>
        <taxon>Portunoidea</taxon>
        <taxon>Portunidae</taxon>
        <taxon>Portuninae</taxon>
        <taxon>Portunus</taxon>
    </lineage>
</organism>
<dbReference type="Proteomes" id="UP000324222">
    <property type="component" value="Unassembled WGS sequence"/>
</dbReference>
<evidence type="ECO:0000256" key="1">
    <source>
        <dbReference type="SAM" id="MobiDB-lite"/>
    </source>
</evidence>
<sequence length="88" mass="9539">MKREESKNPIFWVITLDRGGLNVPLASLSLSPLSSLSPRHHKKNDSGAERAGQPRHAPRWMLTPLNCGDHQQEADGGPCAAPVGKDTC</sequence>
<name>A0A5B7GGI3_PORTR</name>
<keyword evidence="3" id="KW-1185">Reference proteome</keyword>
<evidence type="ECO:0000313" key="3">
    <source>
        <dbReference type="Proteomes" id="UP000324222"/>
    </source>
</evidence>
<accession>A0A5B7GGI3</accession>
<evidence type="ECO:0000313" key="2">
    <source>
        <dbReference type="EMBL" id="MPC56198.1"/>
    </source>
</evidence>
<gene>
    <name evidence="2" type="ORF">E2C01_050152</name>
</gene>
<protein>
    <submittedName>
        <fullName evidence="2">Uncharacterized protein</fullName>
    </submittedName>
</protein>
<comment type="caution">
    <text evidence="2">The sequence shown here is derived from an EMBL/GenBank/DDBJ whole genome shotgun (WGS) entry which is preliminary data.</text>
</comment>
<feature type="region of interest" description="Disordered" evidence="1">
    <location>
        <begin position="30"/>
        <end position="88"/>
    </location>
</feature>
<dbReference type="AlphaFoldDB" id="A0A5B7GGI3"/>